<accession>A0A6S6TD79</accession>
<protein>
    <submittedName>
        <fullName evidence="2">Uncharacterized protein</fullName>
    </submittedName>
</protein>
<feature type="chain" id="PRO_5028071639" evidence="1">
    <location>
        <begin position="25"/>
        <end position="435"/>
    </location>
</feature>
<feature type="signal peptide" evidence="1">
    <location>
        <begin position="1"/>
        <end position="24"/>
    </location>
</feature>
<dbReference type="Gene3D" id="1.25.40.10">
    <property type="entry name" value="Tetratricopeptide repeat domain"/>
    <property type="match status" value="3"/>
</dbReference>
<dbReference type="PANTHER" id="PTHR11102">
    <property type="entry name" value="SEL-1-LIKE PROTEIN"/>
    <property type="match status" value="1"/>
</dbReference>
<dbReference type="InterPro" id="IPR050767">
    <property type="entry name" value="Sel1_AlgK"/>
</dbReference>
<dbReference type="EMBL" id="CACVAT010000277">
    <property type="protein sequence ID" value="CAA6817284.1"/>
    <property type="molecule type" value="Genomic_DNA"/>
</dbReference>
<dbReference type="Pfam" id="PF08238">
    <property type="entry name" value="Sel1"/>
    <property type="match status" value="9"/>
</dbReference>
<gene>
    <name evidence="2" type="ORF">HELGO_WM14474</name>
</gene>
<name>A0A6S6TD79_9GAMM</name>
<evidence type="ECO:0000256" key="1">
    <source>
        <dbReference type="SAM" id="SignalP"/>
    </source>
</evidence>
<dbReference type="InterPro" id="IPR006597">
    <property type="entry name" value="Sel1-like"/>
</dbReference>
<sequence>MYKSKLLTSGAICILLGYTSTTHAGQSPLFGDVFDAKQQFEIAIEQLENSNLSTKEFKKGFRWLKLAAANQHPAAQYKLGFYHHMGIDGIEGNYQKATKLYRSAARKGHLTAQFQLSSLLLNENLPTYDFKEGLYWLTRAAQQNDIASQYSLALLYRDKKPATQENHYNYLEWLTRSAENGYRKAQYALGSYYIENNKQTFNLDKAFNWFHEAAKQGDAHSQYNLALIYEQRGSGQEHQEHAVYWFRKASEQKMPDATFNLGRRYLFGHNVEQNTEKGLTLVRKAAKNGNPAAQTLLGSYHIQGQLLEQNYDKAMQLYKTAAKHPYPEAQYQLALMFARGQGVKKSEKQAVHWISKAAELDHPMAQYGLGAYLINGVGIEQNMFLAAYWISLAAAQGQEHAIKARESVLNNLNAQEIKTLKSKLLHKIGPPVFIK</sequence>
<keyword evidence="1" id="KW-0732">Signal</keyword>
<dbReference type="PANTHER" id="PTHR11102:SF160">
    <property type="entry name" value="ERAD-ASSOCIATED E3 UBIQUITIN-PROTEIN LIGASE COMPONENT HRD3"/>
    <property type="match status" value="1"/>
</dbReference>
<dbReference type="InterPro" id="IPR011990">
    <property type="entry name" value="TPR-like_helical_dom_sf"/>
</dbReference>
<dbReference type="SUPFAM" id="SSF81901">
    <property type="entry name" value="HCP-like"/>
    <property type="match status" value="3"/>
</dbReference>
<proteinExistence type="predicted"/>
<evidence type="ECO:0000313" key="2">
    <source>
        <dbReference type="EMBL" id="CAA6817284.1"/>
    </source>
</evidence>
<organism evidence="2">
    <name type="scientific">uncultured Thiotrichaceae bacterium</name>
    <dbReference type="NCBI Taxonomy" id="298394"/>
    <lineage>
        <taxon>Bacteria</taxon>
        <taxon>Pseudomonadati</taxon>
        <taxon>Pseudomonadota</taxon>
        <taxon>Gammaproteobacteria</taxon>
        <taxon>Thiotrichales</taxon>
        <taxon>Thiotrichaceae</taxon>
        <taxon>environmental samples</taxon>
    </lineage>
</organism>
<dbReference type="AlphaFoldDB" id="A0A6S6TD79"/>
<reference evidence="2" key="1">
    <citation type="submission" date="2020-01" db="EMBL/GenBank/DDBJ databases">
        <authorList>
            <person name="Meier V. D."/>
            <person name="Meier V D."/>
        </authorList>
    </citation>
    <scope>NUCLEOTIDE SEQUENCE</scope>
    <source>
        <strain evidence="2">HLG_WM_MAG_09</strain>
    </source>
</reference>
<dbReference type="SMART" id="SM00671">
    <property type="entry name" value="SEL1"/>
    <property type="match status" value="10"/>
</dbReference>